<evidence type="ECO:0000256" key="2">
    <source>
        <dbReference type="SAM" id="MobiDB-lite"/>
    </source>
</evidence>
<feature type="region of interest" description="Disordered" evidence="2">
    <location>
        <begin position="403"/>
        <end position="441"/>
    </location>
</feature>
<evidence type="ECO:0008006" key="6">
    <source>
        <dbReference type="Google" id="ProtNLM"/>
    </source>
</evidence>
<protein>
    <recommendedName>
        <fullName evidence="6">Polysaccharide chain length determinant N-terminal domain-containing protein</fullName>
    </recommendedName>
</protein>
<reference evidence="5" key="1">
    <citation type="journal article" date="2019" name="Int. J. Syst. Evol. Microbiol.">
        <title>The Global Catalogue of Microorganisms (GCM) 10K type strain sequencing project: providing services to taxonomists for standard genome sequencing and annotation.</title>
        <authorList>
            <consortium name="The Broad Institute Genomics Platform"/>
            <consortium name="The Broad Institute Genome Sequencing Center for Infectious Disease"/>
            <person name="Wu L."/>
            <person name="Ma J."/>
        </authorList>
    </citation>
    <scope>NUCLEOTIDE SEQUENCE [LARGE SCALE GENOMIC DNA]</scope>
    <source>
        <strain evidence="5">JCM 16702</strain>
    </source>
</reference>
<evidence type="ECO:0000313" key="5">
    <source>
        <dbReference type="Proteomes" id="UP001500683"/>
    </source>
</evidence>
<keyword evidence="3" id="KW-0472">Membrane</keyword>
<dbReference type="InterPro" id="IPR050445">
    <property type="entry name" value="Bact_polysacc_biosynth/exp"/>
</dbReference>
<feature type="transmembrane region" description="Helical" evidence="3">
    <location>
        <begin position="227"/>
        <end position="249"/>
    </location>
</feature>
<evidence type="ECO:0000256" key="3">
    <source>
        <dbReference type="SAM" id="Phobius"/>
    </source>
</evidence>
<dbReference type="EMBL" id="BAAAZG010000047">
    <property type="protein sequence ID" value="GAA4092131.1"/>
    <property type="molecule type" value="Genomic_DNA"/>
</dbReference>
<organism evidence="4 5">
    <name type="scientific">Actinomadura miaoliensis</name>
    <dbReference type="NCBI Taxonomy" id="430685"/>
    <lineage>
        <taxon>Bacteria</taxon>
        <taxon>Bacillati</taxon>
        <taxon>Actinomycetota</taxon>
        <taxon>Actinomycetes</taxon>
        <taxon>Streptosporangiales</taxon>
        <taxon>Thermomonosporaceae</taxon>
        <taxon>Actinomadura</taxon>
    </lineage>
</organism>
<keyword evidence="1" id="KW-0175">Coiled coil</keyword>
<keyword evidence="3" id="KW-0812">Transmembrane</keyword>
<proteinExistence type="predicted"/>
<keyword evidence="3" id="KW-1133">Transmembrane helix</keyword>
<dbReference type="Proteomes" id="UP001500683">
    <property type="component" value="Unassembled WGS sequence"/>
</dbReference>
<gene>
    <name evidence="4" type="ORF">GCM10022214_62000</name>
</gene>
<comment type="caution">
    <text evidence="4">The sequence shown here is derived from an EMBL/GenBank/DDBJ whole genome shotgun (WGS) entry which is preliminary data.</text>
</comment>
<feature type="compositionally biased region" description="Basic and acidic residues" evidence="2">
    <location>
        <begin position="412"/>
        <end position="433"/>
    </location>
</feature>
<evidence type="ECO:0000256" key="1">
    <source>
        <dbReference type="SAM" id="Coils"/>
    </source>
</evidence>
<dbReference type="PANTHER" id="PTHR32309:SF31">
    <property type="entry name" value="CAPSULAR EXOPOLYSACCHARIDE FAMILY"/>
    <property type="match status" value="1"/>
</dbReference>
<accession>A0ABP7WNG9</accession>
<keyword evidence="5" id="KW-1185">Reference proteome</keyword>
<sequence length="441" mass="46777">MIVEIDEVAARVVRGYWPLLLGMLLVPLVLVAVVVGRQEPQHTATARLQAGGRAADAAAGDAGVSMAVSQVKAFATGRALLERVLGEQRVVRDPDAVAERITVAGLGASTVVELSVRDTDPRVARRLTDALGRAVVVEINRSDQGPISTQLADIERRMRDLERRLGPLSRRAAATPPDIDAANERERVQAELSDLRTTRTELRTRLTTSGTASFVQPAVLKPPSNPAVMMSAVAGLTGLVTGVLVAVVIEMFRPTVPGQRRVARRLGAPLLGWADRGPAARADLGRRMRLSARRVRVRRVALVTTGSGPLPADLVSTVAAAVYGDRTTVAAPASSTPNGRVAGEGLCHVHAFEDVDPGAGERTGVVAVVGPLTRAAALESVRDLVAASGWPLLGVVAVSRGRSLSRRTTARNGHDTHDRDTHDRDTHDQHAQDHQPGVTHI</sequence>
<dbReference type="PANTHER" id="PTHR32309">
    <property type="entry name" value="TYROSINE-PROTEIN KINASE"/>
    <property type="match status" value="1"/>
</dbReference>
<name>A0ABP7WNG9_9ACTN</name>
<feature type="coiled-coil region" evidence="1">
    <location>
        <begin position="151"/>
        <end position="205"/>
    </location>
</feature>
<evidence type="ECO:0000313" key="4">
    <source>
        <dbReference type="EMBL" id="GAA4092131.1"/>
    </source>
</evidence>
<feature type="transmembrane region" description="Helical" evidence="3">
    <location>
        <begin position="16"/>
        <end position="35"/>
    </location>
</feature>